<proteinExistence type="predicted"/>
<evidence type="ECO:0000256" key="1">
    <source>
        <dbReference type="SAM" id="MobiDB-lite"/>
    </source>
</evidence>
<organism evidence="3 4">
    <name type="scientific">Toxocara canis</name>
    <name type="common">Canine roundworm</name>
    <dbReference type="NCBI Taxonomy" id="6265"/>
    <lineage>
        <taxon>Eukaryota</taxon>
        <taxon>Metazoa</taxon>
        <taxon>Ecdysozoa</taxon>
        <taxon>Nematoda</taxon>
        <taxon>Chromadorea</taxon>
        <taxon>Rhabditida</taxon>
        <taxon>Spirurina</taxon>
        <taxon>Ascaridomorpha</taxon>
        <taxon>Ascaridoidea</taxon>
        <taxon>Toxocaridae</taxon>
        <taxon>Toxocara</taxon>
    </lineage>
</organism>
<name>A0A183TXP0_TOXCA</name>
<dbReference type="WBParaSite" id="TCNE_0000100901-mRNA-1">
    <property type="protein sequence ID" value="TCNE_0000100901-mRNA-1"/>
    <property type="gene ID" value="TCNE_0000100901"/>
</dbReference>
<reference evidence="2 3" key="2">
    <citation type="submission" date="2018-11" db="EMBL/GenBank/DDBJ databases">
        <authorList>
            <consortium name="Pathogen Informatics"/>
        </authorList>
    </citation>
    <scope>NUCLEOTIDE SEQUENCE [LARGE SCALE GENOMIC DNA]</scope>
</reference>
<dbReference type="Proteomes" id="UP000050794">
    <property type="component" value="Unassembled WGS sequence"/>
</dbReference>
<gene>
    <name evidence="2" type="ORF">TCNE_LOCUS1010</name>
</gene>
<evidence type="ECO:0000313" key="4">
    <source>
        <dbReference type="WBParaSite" id="TCNE_0000100901-mRNA-1"/>
    </source>
</evidence>
<reference evidence="4" key="1">
    <citation type="submission" date="2016-06" db="UniProtKB">
        <authorList>
            <consortium name="WormBaseParasite"/>
        </authorList>
    </citation>
    <scope>IDENTIFICATION</scope>
</reference>
<dbReference type="AlphaFoldDB" id="A0A183TXP0"/>
<protein>
    <submittedName>
        <fullName evidence="2 4">Uncharacterized protein</fullName>
    </submittedName>
</protein>
<feature type="region of interest" description="Disordered" evidence="1">
    <location>
        <begin position="28"/>
        <end position="50"/>
    </location>
</feature>
<evidence type="ECO:0000313" key="3">
    <source>
        <dbReference type="Proteomes" id="UP000050794"/>
    </source>
</evidence>
<accession>A0A183TXP0</accession>
<dbReference type="EMBL" id="UYWY01000627">
    <property type="protein sequence ID" value="VDM25301.1"/>
    <property type="molecule type" value="Genomic_DNA"/>
</dbReference>
<sequence length="71" mass="8247">MVTDSRDAPLKRNTRCCTLRKKIAINSDKEADDQSTGSDREMLEVDEEENNDFEETVSIMRLGGLIWCYFR</sequence>
<evidence type="ECO:0000313" key="2">
    <source>
        <dbReference type="EMBL" id="VDM25301.1"/>
    </source>
</evidence>
<keyword evidence="3" id="KW-1185">Reference proteome</keyword>